<feature type="transmembrane region" description="Helical" evidence="1">
    <location>
        <begin position="39"/>
        <end position="62"/>
    </location>
</feature>
<name>A0A6I5A4U7_9BACI</name>
<dbReference type="AlphaFoldDB" id="A0A6I5A4U7"/>
<evidence type="ECO:0000256" key="1">
    <source>
        <dbReference type="SAM" id="Phobius"/>
    </source>
</evidence>
<reference evidence="2 3" key="1">
    <citation type="submission" date="2019-11" db="EMBL/GenBank/DDBJ databases">
        <title>Genome sequences of 17 halophilic strains isolated from different environments.</title>
        <authorList>
            <person name="Furrow R.E."/>
        </authorList>
    </citation>
    <scope>NUCLEOTIDE SEQUENCE [LARGE SCALE GENOMIC DNA]</scope>
    <source>
        <strain evidence="2 3">22514_16_FS</strain>
    </source>
</reference>
<protein>
    <submittedName>
        <fullName evidence="2">Uncharacterized protein</fullName>
    </submittedName>
</protein>
<keyword evidence="1" id="KW-0812">Transmembrane</keyword>
<sequence>MMNLFMMFFCMFIVLLGVPIGYSYSRFMMRYTPYYVPHVYVSMVIHILFGYLALLYWFYYAYEDAPLIWYKGTIIGAWISLIGLLILLTILSLQKKQLCCEEQNREHPSSDE</sequence>
<dbReference type="RefSeq" id="WP_160847145.1">
    <property type="nucleotide sequence ID" value="NZ_WMEQ01000016.1"/>
</dbReference>
<dbReference type="Proteomes" id="UP000468638">
    <property type="component" value="Unassembled WGS sequence"/>
</dbReference>
<proteinExistence type="predicted"/>
<organism evidence="2 3">
    <name type="scientific">Pontibacillus yanchengensis</name>
    <dbReference type="NCBI Taxonomy" id="462910"/>
    <lineage>
        <taxon>Bacteria</taxon>
        <taxon>Bacillati</taxon>
        <taxon>Bacillota</taxon>
        <taxon>Bacilli</taxon>
        <taxon>Bacillales</taxon>
        <taxon>Bacillaceae</taxon>
        <taxon>Pontibacillus</taxon>
    </lineage>
</organism>
<evidence type="ECO:0000313" key="2">
    <source>
        <dbReference type="EMBL" id="MYL35338.1"/>
    </source>
</evidence>
<feature type="transmembrane region" description="Helical" evidence="1">
    <location>
        <begin position="74"/>
        <end position="93"/>
    </location>
</feature>
<keyword evidence="1" id="KW-1133">Transmembrane helix</keyword>
<accession>A0A6I5A4U7</accession>
<comment type="caution">
    <text evidence="2">The sequence shown here is derived from an EMBL/GenBank/DDBJ whole genome shotgun (WGS) entry which is preliminary data.</text>
</comment>
<evidence type="ECO:0000313" key="3">
    <source>
        <dbReference type="Proteomes" id="UP000468638"/>
    </source>
</evidence>
<keyword evidence="1" id="KW-0472">Membrane</keyword>
<dbReference type="EMBL" id="WMEQ01000016">
    <property type="protein sequence ID" value="MYL35338.1"/>
    <property type="molecule type" value="Genomic_DNA"/>
</dbReference>
<gene>
    <name evidence="2" type="ORF">GLW05_17305</name>
</gene>